<proteinExistence type="predicted"/>
<feature type="compositionally biased region" description="Polar residues" evidence="1">
    <location>
        <begin position="1"/>
        <end position="13"/>
    </location>
</feature>
<protein>
    <submittedName>
        <fullName evidence="2">Uncharacterized protein</fullName>
    </submittedName>
</protein>
<feature type="region of interest" description="Disordered" evidence="1">
    <location>
        <begin position="1"/>
        <end position="23"/>
    </location>
</feature>
<comment type="caution">
    <text evidence="2">The sequence shown here is derived from an EMBL/GenBank/DDBJ whole genome shotgun (WGS) entry which is preliminary data.</text>
</comment>
<dbReference type="AlphaFoldDB" id="A0A9P6B541"/>
<evidence type="ECO:0000256" key="1">
    <source>
        <dbReference type="SAM" id="MobiDB-lite"/>
    </source>
</evidence>
<accession>A0A9P6B541</accession>
<evidence type="ECO:0000313" key="3">
    <source>
        <dbReference type="Proteomes" id="UP000886523"/>
    </source>
</evidence>
<dbReference type="GO" id="GO:0005829">
    <property type="term" value="C:cytosol"/>
    <property type="evidence" value="ECO:0007669"/>
    <property type="project" value="TreeGrafter"/>
</dbReference>
<dbReference type="GO" id="GO:0004526">
    <property type="term" value="F:ribonuclease P activity"/>
    <property type="evidence" value="ECO:0007669"/>
    <property type="project" value="TreeGrafter"/>
</dbReference>
<reference evidence="2" key="1">
    <citation type="journal article" date="2020" name="Nat. Commun.">
        <title>Large-scale genome sequencing of mycorrhizal fungi provides insights into the early evolution of symbiotic traits.</title>
        <authorList>
            <person name="Miyauchi S."/>
            <person name="Kiss E."/>
            <person name="Kuo A."/>
            <person name="Drula E."/>
            <person name="Kohler A."/>
            <person name="Sanchez-Garcia M."/>
            <person name="Morin E."/>
            <person name="Andreopoulos B."/>
            <person name="Barry K.W."/>
            <person name="Bonito G."/>
            <person name="Buee M."/>
            <person name="Carver A."/>
            <person name="Chen C."/>
            <person name="Cichocki N."/>
            <person name="Clum A."/>
            <person name="Culley D."/>
            <person name="Crous P.W."/>
            <person name="Fauchery L."/>
            <person name="Girlanda M."/>
            <person name="Hayes R.D."/>
            <person name="Keri Z."/>
            <person name="LaButti K."/>
            <person name="Lipzen A."/>
            <person name="Lombard V."/>
            <person name="Magnuson J."/>
            <person name="Maillard F."/>
            <person name="Murat C."/>
            <person name="Nolan M."/>
            <person name="Ohm R.A."/>
            <person name="Pangilinan J."/>
            <person name="Pereira M.F."/>
            <person name="Perotto S."/>
            <person name="Peter M."/>
            <person name="Pfister S."/>
            <person name="Riley R."/>
            <person name="Sitrit Y."/>
            <person name="Stielow J.B."/>
            <person name="Szollosi G."/>
            <person name="Zifcakova L."/>
            <person name="Stursova M."/>
            <person name="Spatafora J.W."/>
            <person name="Tedersoo L."/>
            <person name="Vaario L.M."/>
            <person name="Yamada A."/>
            <person name="Yan M."/>
            <person name="Wang P."/>
            <person name="Xu J."/>
            <person name="Bruns T."/>
            <person name="Baldrian P."/>
            <person name="Vilgalys R."/>
            <person name="Dunand C."/>
            <person name="Henrissat B."/>
            <person name="Grigoriev I.V."/>
            <person name="Hibbett D."/>
            <person name="Nagy L.G."/>
            <person name="Martin F.M."/>
        </authorList>
    </citation>
    <scope>NUCLEOTIDE SEQUENCE</scope>
    <source>
        <strain evidence="2">UP504</strain>
    </source>
</reference>
<sequence>MSAKIHTQASNRASKGKAALRASGQDDRKIVFKNVLDNPLTLDWPHIPLNVQNNILAALIELIAQSDISSFHRQRERKSRKKKAKKAVDITASQSALPVSEPTYVVRRKRKAPEEDPLDHDTSPSKKRKQMDGNAAAIGHPVDSPIPPPELLSHLTFGINQVTKRLEAQTLAYRHSKIPASQSATKAKHLSPIHLVFVCRHDVNPPSLYAHLPMLVAVCNASRPSSAPISSSHSHSEQINQKDPDILLITLPKGAEHALAESIALRRTAVVALDASTPNNSRLLSFLSSIPILQAPWLIPPVGPIAAQSPSGSLHAAVTESPTAPEQSHHQPLIPTRIKHLRTTAPADMRLAKERRTQARADVKAAKLAKAKPQKPTTPAAMSMGRAKKGPGRLVGPRARVPDSNRRKTRVRPLGNGRAKRKEKATVEAR</sequence>
<feature type="compositionally biased region" description="Basic residues" evidence="1">
    <location>
        <begin position="72"/>
        <end position="85"/>
    </location>
</feature>
<feature type="region of interest" description="Disordered" evidence="1">
    <location>
        <begin position="70"/>
        <end position="145"/>
    </location>
</feature>
<organism evidence="2 3">
    <name type="scientific">Hydnum rufescens UP504</name>
    <dbReference type="NCBI Taxonomy" id="1448309"/>
    <lineage>
        <taxon>Eukaryota</taxon>
        <taxon>Fungi</taxon>
        <taxon>Dikarya</taxon>
        <taxon>Basidiomycota</taxon>
        <taxon>Agaricomycotina</taxon>
        <taxon>Agaricomycetes</taxon>
        <taxon>Cantharellales</taxon>
        <taxon>Hydnaceae</taxon>
        <taxon>Hydnum</taxon>
    </lineage>
</organism>
<feature type="region of interest" description="Disordered" evidence="1">
    <location>
        <begin position="364"/>
        <end position="430"/>
    </location>
</feature>
<dbReference type="Proteomes" id="UP000886523">
    <property type="component" value="Unassembled WGS sequence"/>
</dbReference>
<dbReference type="GO" id="GO:0034965">
    <property type="term" value="P:intronic box C/D snoRNA processing"/>
    <property type="evidence" value="ECO:0007669"/>
    <property type="project" value="TreeGrafter"/>
</dbReference>
<keyword evidence="3" id="KW-1185">Reference proteome</keyword>
<evidence type="ECO:0000313" key="2">
    <source>
        <dbReference type="EMBL" id="KAF9517649.1"/>
    </source>
</evidence>
<dbReference type="PANTHER" id="PTHR28272">
    <property type="entry name" value="RIBONUCLEASES P/MRP PROTEIN SUBUNIT POP3"/>
    <property type="match status" value="1"/>
</dbReference>
<gene>
    <name evidence="2" type="ORF">BS47DRAFT_1339174</name>
</gene>
<dbReference type="InterPro" id="IPR013241">
    <property type="entry name" value="RNase_P_Pop3"/>
</dbReference>
<dbReference type="GO" id="GO:0008033">
    <property type="term" value="P:tRNA processing"/>
    <property type="evidence" value="ECO:0007669"/>
    <property type="project" value="InterPro"/>
</dbReference>
<dbReference type="OrthoDB" id="10252032at2759"/>
<dbReference type="Pfam" id="PF08228">
    <property type="entry name" value="RNase_P_pop3"/>
    <property type="match status" value="1"/>
</dbReference>
<dbReference type="PANTHER" id="PTHR28272:SF1">
    <property type="entry name" value="RIBONUCLEASES P_MRP PROTEIN SUBUNIT POP3"/>
    <property type="match status" value="1"/>
</dbReference>
<dbReference type="GO" id="GO:0000171">
    <property type="term" value="F:ribonuclease MRP activity"/>
    <property type="evidence" value="ECO:0007669"/>
    <property type="project" value="TreeGrafter"/>
</dbReference>
<dbReference type="EMBL" id="MU128930">
    <property type="protein sequence ID" value="KAF9517649.1"/>
    <property type="molecule type" value="Genomic_DNA"/>
</dbReference>
<name>A0A9P6B541_9AGAM</name>
<dbReference type="GO" id="GO:0005655">
    <property type="term" value="C:nucleolar ribonuclease P complex"/>
    <property type="evidence" value="ECO:0007669"/>
    <property type="project" value="TreeGrafter"/>
</dbReference>
<dbReference type="GO" id="GO:0000172">
    <property type="term" value="C:ribonuclease MRP complex"/>
    <property type="evidence" value="ECO:0007669"/>
    <property type="project" value="TreeGrafter"/>
</dbReference>
<dbReference type="GO" id="GO:0006364">
    <property type="term" value="P:rRNA processing"/>
    <property type="evidence" value="ECO:0007669"/>
    <property type="project" value="InterPro"/>
</dbReference>